<evidence type="ECO:0000313" key="1">
    <source>
        <dbReference type="EMBL" id="KAF2225445.1"/>
    </source>
</evidence>
<dbReference type="Proteomes" id="UP000799538">
    <property type="component" value="Unassembled WGS sequence"/>
</dbReference>
<organism evidence="1 2">
    <name type="scientific">Elsinoe ampelina</name>
    <dbReference type="NCBI Taxonomy" id="302913"/>
    <lineage>
        <taxon>Eukaryota</taxon>
        <taxon>Fungi</taxon>
        <taxon>Dikarya</taxon>
        <taxon>Ascomycota</taxon>
        <taxon>Pezizomycotina</taxon>
        <taxon>Dothideomycetes</taxon>
        <taxon>Dothideomycetidae</taxon>
        <taxon>Myriangiales</taxon>
        <taxon>Elsinoaceae</taxon>
        <taxon>Elsinoe</taxon>
    </lineage>
</organism>
<dbReference type="EMBL" id="ML992503">
    <property type="protein sequence ID" value="KAF2225445.1"/>
    <property type="molecule type" value="Genomic_DNA"/>
</dbReference>
<accession>A0A6A6GI88</accession>
<reference evidence="2" key="1">
    <citation type="journal article" date="2020" name="Stud. Mycol.">
        <title>101 Dothideomycetes genomes: A test case for predicting lifestyles and emergence of pathogens.</title>
        <authorList>
            <person name="Haridas S."/>
            <person name="Albert R."/>
            <person name="Binder M."/>
            <person name="Bloem J."/>
            <person name="LaButti K."/>
            <person name="Salamov A."/>
            <person name="Andreopoulos B."/>
            <person name="Baker S."/>
            <person name="Barry K."/>
            <person name="Bills G."/>
            <person name="Bluhm B."/>
            <person name="Cannon C."/>
            <person name="Castanera R."/>
            <person name="Culley D."/>
            <person name="Daum C."/>
            <person name="Ezra D."/>
            <person name="Gonzalez J."/>
            <person name="Henrissat B."/>
            <person name="Kuo A."/>
            <person name="Liang C."/>
            <person name="Lipzen A."/>
            <person name="Lutzoni F."/>
            <person name="Magnuson J."/>
            <person name="Mondo S."/>
            <person name="Nolan M."/>
            <person name="Ohm R."/>
            <person name="Pangilinan J."/>
            <person name="Park H.-J."/>
            <person name="Ramirez L."/>
            <person name="Alfaro M."/>
            <person name="Sun H."/>
            <person name="Tritt A."/>
            <person name="Yoshinaga Y."/>
            <person name="Zwiers L.-H."/>
            <person name="Turgeon B."/>
            <person name="Goodwin S."/>
            <person name="Spatafora J."/>
            <person name="Crous P."/>
            <person name="Grigoriev I."/>
        </authorList>
    </citation>
    <scope>NUCLEOTIDE SEQUENCE [LARGE SCALE GENOMIC DNA]</scope>
    <source>
        <strain evidence="2">CECT 20119</strain>
    </source>
</reference>
<keyword evidence="2" id="KW-1185">Reference proteome</keyword>
<gene>
    <name evidence="1" type="ORF">BDZ85DRAFT_257504</name>
</gene>
<evidence type="ECO:0000313" key="2">
    <source>
        <dbReference type="Proteomes" id="UP000799538"/>
    </source>
</evidence>
<dbReference type="AlphaFoldDB" id="A0A6A6GI88"/>
<proteinExistence type="predicted"/>
<protein>
    <submittedName>
        <fullName evidence="1">Uncharacterized protein</fullName>
    </submittedName>
</protein>
<name>A0A6A6GI88_9PEZI</name>
<sequence>MGAPSCKVSVSCAICSMRLTPHTAFLALPLSASLSVLRGVRSCLRPSLHAAASCETRVWRLADLTCSTSNFDHTDPPLDIHGNQLYRLKCVSNRPTSTRWRLPPDRLKDLKSARRHQICAFGAHLQIWSLYESSLFR</sequence>